<organism evidence="1 2">
    <name type="scientific">Dermacentor silvarum</name>
    <name type="common">Tick</name>
    <dbReference type="NCBI Taxonomy" id="543639"/>
    <lineage>
        <taxon>Eukaryota</taxon>
        <taxon>Metazoa</taxon>
        <taxon>Ecdysozoa</taxon>
        <taxon>Arthropoda</taxon>
        <taxon>Chelicerata</taxon>
        <taxon>Arachnida</taxon>
        <taxon>Acari</taxon>
        <taxon>Parasitiformes</taxon>
        <taxon>Ixodida</taxon>
        <taxon>Ixodoidea</taxon>
        <taxon>Ixodidae</taxon>
        <taxon>Rhipicephalinae</taxon>
        <taxon>Dermacentor</taxon>
    </lineage>
</organism>
<sequence length="127" mass="14860">MAASHENEVDRSGSVIDIFLDAIQQHPCFYYTKRADYRVVDRKNNAWELIRLFSGLSTGASMSTYSHFVYIFKSGYFSGPVEKCLKQWKRLRDRYTRELKAIEQTNRSGSGCVSRRAWEFVESMAFY</sequence>
<gene>
    <name evidence="1" type="ORF">HPB49_003900</name>
</gene>
<dbReference type="EMBL" id="CM023479">
    <property type="protein sequence ID" value="KAH7973686.1"/>
    <property type="molecule type" value="Genomic_DNA"/>
</dbReference>
<evidence type="ECO:0000313" key="2">
    <source>
        <dbReference type="Proteomes" id="UP000821865"/>
    </source>
</evidence>
<proteinExistence type="predicted"/>
<accession>A0ACB8DMT1</accession>
<comment type="caution">
    <text evidence="1">The sequence shown here is derived from an EMBL/GenBank/DDBJ whole genome shotgun (WGS) entry which is preliminary data.</text>
</comment>
<dbReference type="Proteomes" id="UP000821865">
    <property type="component" value="Chromosome 10"/>
</dbReference>
<protein>
    <submittedName>
        <fullName evidence="1">Uncharacterized protein</fullName>
    </submittedName>
</protein>
<name>A0ACB8DMT1_DERSI</name>
<evidence type="ECO:0000313" key="1">
    <source>
        <dbReference type="EMBL" id="KAH7973686.1"/>
    </source>
</evidence>
<reference evidence="1" key="1">
    <citation type="submission" date="2020-05" db="EMBL/GenBank/DDBJ databases">
        <title>Large-scale comparative analyses of tick genomes elucidate their genetic diversity and vector capacities.</title>
        <authorList>
            <person name="Jia N."/>
            <person name="Wang J."/>
            <person name="Shi W."/>
            <person name="Du L."/>
            <person name="Sun Y."/>
            <person name="Zhan W."/>
            <person name="Jiang J."/>
            <person name="Wang Q."/>
            <person name="Zhang B."/>
            <person name="Ji P."/>
            <person name="Sakyi L.B."/>
            <person name="Cui X."/>
            <person name="Yuan T."/>
            <person name="Jiang B."/>
            <person name="Yang W."/>
            <person name="Lam T.T.-Y."/>
            <person name="Chang Q."/>
            <person name="Ding S."/>
            <person name="Wang X."/>
            <person name="Zhu J."/>
            <person name="Ruan X."/>
            <person name="Zhao L."/>
            <person name="Wei J."/>
            <person name="Que T."/>
            <person name="Du C."/>
            <person name="Cheng J."/>
            <person name="Dai P."/>
            <person name="Han X."/>
            <person name="Huang E."/>
            <person name="Gao Y."/>
            <person name="Liu J."/>
            <person name="Shao H."/>
            <person name="Ye R."/>
            <person name="Li L."/>
            <person name="Wei W."/>
            <person name="Wang X."/>
            <person name="Wang C."/>
            <person name="Yang T."/>
            <person name="Huo Q."/>
            <person name="Li W."/>
            <person name="Guo W."/>
            <person name="Chen H."/>
            <person name="Zhou L."/>
            <person name="Ni X."/>
            <person name="Tian J."/>
            <person name="Zhou Y."/>
            <person name="Sheng Y."/>
            <person name="Liu T."/>
            <person name="Pan Y."/>
            <person name="Xia L."/>
            <person name="Li J."/>
            <person name="Zhao F."/>
            <person name="Cao W."/>
        </authorList>
    </citation>
    <scope>NUCLEOTIDE SEQUENCE</scope>
    <source>
        <strain evidence="1">Dsil-2018</strain>
    </source>
</reference>
<keyword evidence="2" id="KW-1185">Reference proteome</keyword>